<reference evidence="1" key="2">
    <citation type="submission" date="2021-12" db="EMBL/GenBank/DDBJ databases">
        <title>Resequencing data analysis of finger millet.</title>
        <authorList>
            <person name="Hatakeyama M."/>
            <person name="Aluri S."/>
            <person name="Balachadran M.T."/>
            <person name="Sivarajan S.R."/>
            <person name="Poveda L."/>
            <person name="Shimizu-Inatsugi R."/>
            <person name="Schlapbach R."/>
            <person name="Sreeman S.M."/>
            <person name="Shimizu K.K."/>
        </authorList>
    </citation>
    <scope>NUCLEOTIDE SEQUENCE</scope>
</reference>
<gene>
    <name evidence="1" type="primary">ga20990</name>
    <name evidence="1" type="ORF">PR202_ga20990</name>
</gene>
<evidence type="ECO:0000313" key="1">
    <source>
        <dbReference type="EMBL" id="GJN03535.1"/>
    </source>
</evidence>
<dbReference type="EMBL" id="BQKI01000010">
    <property type="protein sequence ID" value="GJN03535.1"/>
    <property type="molecule type" value="Genomic_DNA"/>
</dbReference>
<reference evidence="1" key="1">
    <citation type="journal article" date="2018" name="DNA Res.">
        <title>Multiple hybrid de novo genome assembly of finger millet, an orphan allotetraploid crop.</title>
        <authorList>
            <person name="Hatakeyama M."/>
            <person name="Aluri S."/>
            <person name="Balachadran M.T."/>
            <person name="Sivarajan S.R."/>
            <person name="Patrignani A."/>
            <person name="Gruter S."/>
            <person name="Poveda L."/>
            <person name="Shimizu-Inatsugi R."/>
            <person name="Baeten J."/>
            <person name="Francoijs K.J."/>
            <person name="Nataraja K.N."/>
            <person name="Reddy Y.A.N."/>
            <person name="Phadnis S."/>
            <person name="Ravikumar R.L."/>
            <person name="Schlapbach R."/>
            <person name="Sreeman S.M."/>
            <person name="Shimizu K.K."/>
        </authorList>
    </citation>
    <scope>NUCLEOTIDE SEQUENCE</scope>
</reference>
<accession>A0AAV5D0E8</accession>
<dbReference type="AlphaFoldDB" id="A0AAV5D0E8"/>
<organism evidence="1 2">
    <name type="scientific">Eleusine coracana subsp. coracana</name>
    <dbReference type="NCBI Taxonomy" id="191504"/>
    <lineage>
        <taxon>Eukaryota</taxon>
        <taxon>Viridiplantae</taxon>
        <taxon>Streptophyta</taxon>
        <taxon>Embryophyta</taxon>
        <taxon>Tracheophyta</taxon>
        <taxon>Spermatophyta</taxon>
        <taxon>Magnoliopsida</taxon>
        <taxon>Liliopsida</taxon>
        <taxon>Poales</taxon>
        <taxon>Poaceae</taxon>
        <taxon>PACMAD clade</taxon>
        <taxon>Chloridoideae</taxon>
        <taxon>Cynodonteae</taxon>
        <taxon>Eleusininae</taxon>
        <taxon>Eleusine</taxon>
    </lineage>
</organism>
<sequence>MHGLSLRTVASLDVELLDECISHHNINSGYIVNMVHSNSPAERYGIDKDKSLGLDHDQLPVRSRCRSVRLRLLQCDHARTRHHDCCSVVEALKKEELGCSTGRRNLLAQFIRVSWKLHGATFRIWYHKVLTPGSLKKGPPTQCAPCRHPWVDCSLLSALVPPQESGYLSTKQLS</sequence>
<evidence type="ECO:0000313" key="2">
    <source>
        <dbReference type="Proteomes" id="UP001054889"/>
    </source>
</evidence>
<name>A0AAV5D0E8_ELECO</name>
<dbReference type="Proteomes" id="UP001054889">
    <property type="component" value="Unassembled WGS sequence"/>
</dbReference>
<proteinExistence type="predicted"/>
<comment type="caution">
    <text evidence="1">The sequence shown here is derived from an EMBL/GenBank/DDBJ whole genome shotgun (WGS) entry which is preliminary data.</text>
</comment>
<protein>
    <submittedName>
        <fullName evidence="1">Uncharacterized protein</fullName>
    </submittedName>
</protein>
<keyword evidence="2" id="KW-1185">Reference proteome</keyword>